<feature type="transmembrane region" description="Helical" evidence="6">
    <location>
        <begin position="116"/>
        <end position="136"/>
    </location>
</feature>
<evidence type="ECO:0000256" key="2">
    <source>
        <dbReference type="ARBA" id="ARBA00007375"/>
    </source>
</evidence>
<reference evidence="7" key="1">
    <citation type="journal article" date="2023" name="Mol. Phylogenet. Evol.">
        <title>Genome-scale phylogeny and comparative genomics of the fungal order Sordariales.</title>
        <authorList>
            <person name="Hensen N."/>
            <person name="Bonometti L."/>
            <person name="Westerberg I."/>
            <person name="Brannstrom I.O."/>
            <person name="Guillou S."/>
            <person name="Cros-Aarteil S."/>
            <person name="Calhoun S."/>
            <person name="Haridas S."/>
            <person name="Kuo A."/>
            <person name="Mondo S."/>
            <person name="Pangilinan J."/>
            <person name="Riley R."/>
            <person name="LaButti K."/>
            <person name="Andreopoulos B."/>
            <person name="Lipzen A."/>
            <person name="Chen C."/>
            <person name="Yan M."/>
            <person name="Daum C."/>
            <person name="Ng V."/>
            <person name="Clum A."/>
            <person name="Steindorff A."/>
            <person name="Ohm R.A."/>
            <person name="Martin F."/>
            <person name="Silar P."/>
            <person name="Natvig D.O."/>
            <person name="Lalanne C."/>
            <person name="Gautier V."/>
            <person name="Ament-Velasquez S.L."/>
            <person name="Kruys A."/>
            <person name="Hutchinson M.I."/>
            <person name="Powell A.J."/>
            <person name="Barry K."/>
            <person name="Miller A.N."/>
            <person name="Grigoriev I.V."/>
            <person name="Debuchy R."/>
            <person name="Gladieux P."/>
            <person name="Hiltunen Thoren M."/>
            <person name="Johannesson H."/>
        </authorList>
    </citation>
    <scope>NUCLEOTIDE SEQUENCE</scope>
    <source>
        <strain evidence="7">CBS 955.72</strain>
    </source>
</reference>
<dbReference type="GO" id="GO:0016020">
    <property type="term" value="C:membrane"/>
    <property type="evidence" value="ECO:0007669"/>
    <property type="project" value="UniProtKB-SubCell"/>
</dbReference>
<keyword evidence="4 6" id="KW-1133">Transmembrane helix</keyword>
<dbReference type="InterPro" id="IPR012506">
    <property type="entry name" value="TMEM86B-like"/>
</dbReference>
<dbReference type="PANTHER" id="PTHR31885">
    <property type="entry name" value="GH04784P"/>
    <property type="match status" value="1"/>
</dbReference>
<feature type="transmembrane region" description="Helical" evidence="6">
    <location>
        <begin position="169"/>
        <end position="190"/>
    </location>
</feature>
<evidence type="ECO:0000256" key="4">
    <source>
        <dbReference type="ARBA" id="ARBA00022989"/>
    </source>
</evidence>
<comment type="similarity">
    <text evidence="2">Belongs to the TMEM86 family.</text>
</comment>
<dbReference type="GO" id="GO:0016787">
    <property type="term" value="F:hydrolase activity"/>
    <property type="evidence" value="ECO:0007669"/>
    <property type="project" value="TreeGrafter"/>
</dbReference>
<dbReference type="EMBL" id="JAUIQD010000003">
    <property type="protein sequence ID" value="KAK3356678.1"/>
    <property type="molecule type" value="Genomic_DNA"/>
</dbReference>
<dbReference type="AlphaFoldDB" id="A0AAJ0HL99"/>
<evidence type="ECO:0000313" key="7">
    <source>
        <dbReference type="EMBL" id="KAK3356678.1"/>
    </source>
</evidence>
<keyword evidence="3 6" id="KW-0812">Transmembrane</keyword>
<comment type="caution">
    <text evidence="7">The sequence shown here is derived from an EMBL/GenBank/DDBJ whole genome shotgun (WGS) entry which is preliminary data.</text>
</comment>
<keyword evidence="5 6" id="KW-0472">Membrane</keyword>
<gene>
    <name evidence="7" type="ORF">B0T25DRAFT_537169</name>
</gene>
<dbReference type="Proteomes" id="UP001275084">
    <property type="component" value="Unassembled WGS sequence"/>
</dbReference>
<feature type="transmembrane region" description="Helical" evidence="6">
    <location>
        <begin position="143"/>
        <end position="163"/>
    </location>
</feature>
<comment type="subcellular location">
    <subcellularLocation>
        <location evidence="1">Membrane</location>
        <topology evidence="1">Multi-pass membrane protein</topology>
    </subcellularLocation>
</comment>
<keyword evidence="8" id="KW-1185">Reference proteome</keyword>
<sequence length="219" mass="22956">MPAIDRIIISLSAASAIGYLGRVQSAPSPKRALIKTSSTGLLAVLAILRGSPGLLVTALALGAIGDAFLAFDGELAFLGGLGHFLMAHLFYIQLFSRLPSRAGTELAYGLVPVSGWQAQVAAVLGVLVVAMVGALVPRVSGGLRVPIVVYSTAIFVMSLTAVAVDNDRILAGALLFTTSDAILAANQFLIGPESPHRGWMQHSVWVLYYTAQLLIALEF</sequence>
<organism evidence="7 8">
    <name type="scientific">Lasiosphaeria hispida</name>
    <dbReference type="NCBI Taxonomy" id="260671"/>
    <lineage>
        <taxon>Eukaryota</taxon>
        <taxon>Fungi</taxon>
        <taxon>Dikarya</taxon>
        <taxon>Ascomycota</taxon>
        <taxon>Pezizomycotina</taxon>
        <taxon>Sordariomycetes</taxon>
        <taxon>Sordariomycetidae</taxon>
        <taxon>Sordariales</taxon>
        <taxon>Lasiosphaeriaceae</taxon>
        <taxon>Lasiosphaeria</taxon>
    </lineage>
</organism>
<feature type="transmembrane region" description="Helical" evidence="6">
    <location>
        <begin position="41"/>
        <end position="63"/>
    </location>
</feature>
<protein>
    <submittedName>
        <fullName evidence="7">YhhN-like protein</fullName>
    </submittedName>
</protein>
<accession>A0AAJ0HL99</accession>
<feature type="transmembrane region" description="Helical" evidence="6">
    <location>
        <begin position="75"/>
        <end position="96"/>
    </location>
</feature>
<dbReference type="PANTHER" id="PTHR31885:SF6">
    <property type="entry name" value="GH04784P"/>
    <property type="match status" value="1"/>
</dbReference>
<evidence type="ECO:0000256" key="5">
    <source>
        <dbReference type="ARBA" id="ARBA00023136"/>
    </source>
</evidence>
<evidence type="ECO:0000256" key="1">
    <source>
        <dbReference type="ARBA" id="ARBA00004141"/>
    </source>
</evidence>
<evidence type="ECO:0000313" key="8">
    <source>
        <dbReference type="Proteomes" id="UP001275084"/>
    </source>
</evidence>
<evidence type="ECO:0000256" key="3">
    <source>
        <dbReference type="ARBA" id="ARBA00022692"/>
    </source>
</evidence>
<dbReference type="Pfam" id="PF07947">
    <property type="entry name" value="YhhN"/>
    <property type="match status" value="1"/>
</dbReference>
<evidence type="ECO:0000256" key="6">
    <source>
        <dbReference type="SAM" id="Phobius"/>
    </source>
</evidence>
<proteinExistence type="inferred from homology"/>
<name>A0AAJ0HL99_9PEZI</name>
<reference evidence="7" key="2">
    <citation type="submission" date="2023-06" db="EMBL/GenBank/DDBJ databases">
        <authorList>
            <consortium name="Lawrence Berkeley National Laboratory"/>
            <person name="Haridas S."/>
            <person name="Hensen N."/>
            <person name="Bonometti L."/>
            <person name="Westerberg I."/>
            <person name="Brannstrom I.O."/>
            <person name="Guillou S."/>
            <person name="Cros-Aarteil S."/>
            <person name="Calhoun S."/>
            <person name="Kuo A."/>
            <person name="Mondo S."/>
            <person name="Pangilinan J."/>
            <person name="Riley R."/>
            <person name="Labutti K."/>
            <person name="Andreopoulos B."/>
            <person name="Lipzen A."/>
            <person name="Chen C."/>
            <person name="Yanf M."/>
            <person name="Daum C."/>
            <person name="Ng V."/>
            <person name="Clum A."/>
            <person name="Steindorff A."/>
            <person name="Ohm R."/>
            <person name="Martin F."/>
            <person name="Silar P."/>
            <person name="Natvig D."/>
            <person name="Lalanne C."/>
            <person name="Gautier V."/>
            <person name="Ament-Velasquez S.L."/>
            <person name="Kruys A."/>
            <person name="Hutchinson M.I."/>
            <person name="Powell A.J."/>
            <person name="Barry K."/>
            <person name="Miller A.N."/>
            <person name="Grigoriev I.V."/>
            <person name="Debuchy R."/>
            <person name="Gladieux P."/>
            <person name="Thoren M.H."/>
            <person name="Johannesson H."/>
        </authorList>
    </citation>
    <scope>NUCLEOTIDE SEQUENCE</scope>
    <source>
        <strain evidence="7">CBS 955.72</strain>
    </source>
</reference>